<dbReference type="InterPro" id="IPR050272">
    <property type="entry name" value="Isochorismatase-like_hydrls"/>
</dbReference>
<dbReference type="PANTHER" id="PTHR43540:SF1">
    <property type="entry name" value="ISOCHORISMATASE HYDROLASE"/>
    <property type="match status" value="1"/>
</dbReference>
<gene>
    <name evidence="3" type="ORF">Mco01_39040</name>
</gene>
<dbReference type="RefSeq" id="WP_204058289.1">
    <property type="nucleotide sequence ID" value="NZ_BAAAGP010000014.1"/>
</dbReference>
<dbReference type="PANTHER" id="PTHR43540">
    <property type="entry name" value="PEROXYUREIDOACRYLATE/UREIDOACRYLATE AMIDOHYDROLASE-RELATED"/>
    <property type="match status" value="1"/>
</dbReference>
<reference evidence="3 4" key="1">
    <citation type="submission" date="2021-01" db="EMBL/GenBank/DDBJ databases">
        <title>Whole genome shotgun sequence of Microbispora corallina NBRC 16416.</title>
        <authorList>
            <person name="Komaki H."/>
            <person name="Tamura T."/>
        </authorList>
    </citation>
    <scope>NUCLEOTIDE SEQUENCE [LARGE SCALE GENOMIC DNA]</scope>
    <source>
        <strain evidence="3 4">NBRC 16416</strain>
    </source>
</reference>
<dbReference type="SUPFAM" id="SSF52499">
    <property type="entry name" value="Isochorismatase-like hydrolases"/>
    <property type="match status" value="1"/>
</dbReference>
<keyword evidence="4" id="KW-1185">Reference proteome</keyword>
<organism evidence="3 4">
    <name type="scientific">Microbispora corallina</name>
    <dbReference type="NCBI Taxonomy" id="83302"/>
    <lineage>
        <taxon>Bacteria</taxon>
        <taxon>Bacillati</taxon>
        <taxon>Actinomycetota</taxon>
        <taxon>Actinomycetes</taxon>
        <taxon>Streptosporangiales</taxon>
        <taxon>Streptosporangiaceae</taxon>
        <taxon>Microbispora</taxon>
    </lineage>
</organism>
<keyword evidence="1" id="KW-0378">Hydrolase</keyword>
<dbReference type="InterPro" id="IPR000868">
    <property type="entry name" value="Isochorismatase-like_dom"/>
</dbReference>
<protein>
    <submittedName>
        <fullName evidence="3">Isochorismatase</fullName>
    </submittedName>
</protein>
<dbReference type="Gene3D" id="3.40.50.850">
    <property type="entry name" value="Isochorismatase-like"/>
    <property type="match status" value="1"/>
</dbReference>
<evidence type="ECO:0000313" key="4">
    <source>
        <dbReference type="Proteomes" id="UP000603904"/>
    </source>
</evidence>
<feature type="domain" description="Isochorismatase-like" evidence="2">
    <location>
        <begin position="7"/>
        <end position="167"/>
    </location>
</feature>
<dbReference type="EMBL" id="BOOC01000017">
    <property type="protein sequence ID" value="GIH40904.1"/>
    <property type="molecule type" value="Genomic_DNA"/>
</dbReference>
<evidence type="ECO:0000256" key="1">
    <source>
        <dbReference type="ARBA" id="ARBA00022801"/>
    </source>
</evidence>
<dbReference type="Pfam" id="PF00857">
    <property type="entry name" value="Isochorismatase"/>
    <property type="match status" value="1"/>
</dbReference>
<name>A0ABQ4G1I6_9ACTN</name>
<dbReference type="Proteomes" id="UP000603904">
    <property type="component" value="Unassembled WGS sequence"/>
</dbReference>
<evidence type="ECO:0000259" key="2">
    <source>
        <dbReference type="Pfam" id="PF00857"/>
    </source>
</evidence>
<accession>A0ABQ4G1I6</accession>
<proteinExistence type="predicted"/>
<dbReference type="CDD" id="cd00431">
    <property type="entry name" value="cysteine_hydrolases"/>
    <property type="match status" value="1"/>
</dbReference>
<sequence length="189" mass="20061">MTSRAPWLAVVDMQNVFADPDSPWFTPRFAETVEPVRRLVEALAPRVTFTRFIAPDVPSGAWVAYYEQWPFALEPPGSPLYRIVDAFAAQAGPTVDAVTFGKWTPALAAAVGDRPLVLAGVSTDCCVLSTALAAADAGVEVHVAADACAGVDDDAHRRALDVMRLYGPLIRVVTVDDVIGALAAPEGGR</sequence>
<comment type="caution">
    <text evidence="3">The sequence shown here is derived from an EMBL/GenBank/DDBJ whole genome shotgun (WGS) entry which is preliminary data.</text>
</comment>
<evidence type="ECO:0000313" key="3">
    <source>
        <dbReference type="EMBL" id="GIH40904.1"/>
    </source>
</evidence>
<dbReference type="InterPro" id="IPR036380">
    <property type="entry name" value="Isochorismatase-like_sf"/>
</dbReference>